<dbReference type="EMBL" id="BARU01009899">
    <property type="protein sequence ID" value="GAH42947.1"/>
    <property type="molecule type" value="Genomic_DNA"/>
</dbReference>
<feature type="non-terminal residue" evidence="3">
    <location>
        <position position="1"/>
    </location>
</feature>
<feature type="region of interest" description="Disordered" evidence="1">
    <location>
        <begin position="139"/>
        <end position="163"/>
    </location>
</feature>
<dbReference type="Gene3D" id="1.10.10.630">
    <property type="entry name" value="DnaD domain-like"/>
    <property type="match status" value="1"/>
</dbReference>
<dbReference type="InterPro" id="IPR034829">
    <property type="entry name" value="DnaD-like_sf"/>
</dbReference>
<feature type="domain" description="DnaB/C C-terminal" evidence="2">
    <location>
        <begin position="175"/>
        <end position="233"/>
    </location>
</feature>
<accession>X1FDA8</accession>
<feature type="compositionally biased region" description="Polar residues" evidence="1">
    <location>
        <begin position="148"/>
        <end position="158"/>
    </location>
</feature>
<name>X1FDA8_9ZZZZ</name>
<dbReference type="AlphaFoldDB" id="X1FDA8"/>
<dbReference type="NCBIfam" id="TIGR01446">
    <property type="entry name" value="DnaD_dom"/>
    <property type="match status" value="1"/>
</dbReference>
<proteinExistence type="predicted"/>
<feature type="compositionally biased region" description="Basic and acidic residues" evidence="1">
    <location>
        <begin position="239"/>
        <end position="251"/>
    </location>
</feature>
<evidence type="ECO:0000256" key="1">
    <source>
        <dbReference type="SAM" id="MobiDB-lite"/>
    </source>
</evidence>
<protein>
    <recommendedName>
        <fullName evidence="2">DnaB/C C-terminal domain-containing protein</fullName>
    </recommendedName>
</protein>
<sequence length="263" mass="30303">GFDTGFWGKPHILKLQKDAKFLFIYLWTNDHCNQAGLYYIAPETIAFFTKLDEADLPSLFEEIKQKVKWYPEENLVWVKNFVKRQSKSSKFLAAVAKSLTAIHHDAAIQELLTYNLKRYGIEIPYKYYMDRVFSPSAAEPSERAEPLHNSSGKGNEPSSKTKDILDPKLGAIAECFEENIGMLTPALFERLKLIADTYPEGWFEKAVEEACGYGKRNLGYIEKILERWSKEGLSPSKTKRTDKPDKDDLDKYIKGKYGHMVRR</sequence>
<dbReference type="InterPro" id="IPR006343">
    <property type="entry name" value="DnaB/C_C"/>
</dbReference>
<feature type="region of interest" description="Disordered" evidence="1">
    <location>
        <begin position="232"/>
        <end position="251"/>
    </location>
</feature>
<comment type="caution">
    <text evidence="3">The sequence shown here is derived from an EMBL/GenBank/DDBJ whole genome shotgun (WGS) entry which is preliminary data.</text>
</comment>
<gene>
    <name evidence="3" type="ORF">S03H2_19009</name>
</gene>
<dbReference type="Pfam" id="PF07261">
    <property type="entry name" value="DnaB_2"/>
    <property type="match status" value="1"/>
</dbReference>
<evidence type="ECO:0000313" key="3">
    <source>
        <dbReference type="EMBL" id="GAH42947.1"/>
    </source>
</evidence>
<organism evidence="3">
    <name type="scientific">marine sediment metagenome</name>
    <dbReference type="NCBI Taxonomy" id="412755"/>
    <lineage>
        <taxon>unclassified sequences</taxon>
        <taxon>metagenomes</taxon>
        <taxon>ecological metagenomes</taxon>
    </lineage>
</organism>
<dbReference type="SUPFAM" id="SSF158499">
    <property type="entry name" value="DnaD domain-like"/>
    <property type="match status" value="1"/>
</dbReference>
<evidence type="ECO:0000259" key="2">
    <source>
        <dbReference type="Pfam" id="PF07261"/>
    </source>
</evidence>
<reference evidence="3" key="1">
    <citation type="journal article" date="2014" name="Front. Microbiol.">
        <title>High frequency of phylogenetically diverse reductive dehalogenase-homologous genes in deep subseafloor sedimentary metagenomes.</title>
        <authorList>
            <person name="Kawai M."/>
            <person name="Futagami T."/>
            <person name="Toyoda A."/>
            <person name="Takaki Y."/>
            <person name="Nishi S."/>
            <person name="Hori S."/>
            <person name="Arai W."/>
            <person name="Tsubouchi T."/>
            <person name="Morono Y."/>
            <person name="Uchiyama I."/>
            <person name="Ito T."/>
            <person name="Fujiyama A."/>
            <person name="Inagaki F."/>
            <person name="Takami H."/>
        </authorList>
    </citation>
    <scope>NUCLEOTIDE SEQUENCE</scope>
    <source>
        <strain evidence="3">Expedition CK06-06</strain>
    </source>
</reference>